<dbReference type="PANTHER" id="PTHR34653:SF1">
    <property type="entry name" value="FLAGELLAR HOOK-BASAL BODY COMPLEX PROTEIN FLIE"/>
    <property type="match status" value="1"/>
</dbReference>
<keyword evidence="6" id="KW-0966">Cell projection</keyword>
<keyword evidence="6" id="KW-0282">Flagellum</keyword>
<comment type="subcellular location">
    <subcellularLocation>
        <location evidence="1 4">Bacterial flagellum basal body</location>
    </subcellularLocation>
</comment>
<dbReference type="EMBL" id="CP098502">
    <property type="protein sequence ID" value="UTI64658.1"/>
    <property type="molecule type" value="Genomic_DNA"/>
</dbReference>
<name>A0ABY5DRK5_9ACTN</name>
<keyword evidence="3 4" id="KW-0975">Bacterial flagellum</keyword>
<proteinExistence type="inferred from homology"/>
<reference evidence="6 7" key="1">
    <citation type="submission" date="2022-06" db="EMBL/GenBank/DDBJ databases">
        <title>Paraconexibacter antarcticus.</title>
        <authorList>
            <person name="Kim C.S."/>
        </authorList>
    </citation>
    <scope>NUCLEOTIDE SEQUENCE [LARGE SCALE GENOMIC DNA]</scope>
    <source>
        <strain evidence="6 7">02-257</strain>
    </source>
</reference>
<evidence type="ECO:0000256" key="1">
    <source>
        <dbReference type="ARBA" id="ARBA00004117"/>
    </source>
</evidence>
<evidence type="ECO:0000256" key="2">
    <source>
        <dbReference type="ARBA" id="ARBA00009272"/>
    </source>
</evidence>
<dbReference type="Pfam" id="PF02049">
    <property type="entry name" value="FliE"/>
    <property type="match status" value="1"/>
</dbReference>
<dbReference type="RefSeq" id="WP_254571357.1">
    <property type="nucleotide sequence ID" value="NZ_CP098502.1"/>
</dbReference>
<feature type="region of interest" description="Disordered" evidence="5">
    <location>
        <begin position="25"/>
        <end position="53"/>
    </location>
</feature>
<comment type="similarity">
    <text evidence="2 4">Belongs to the FliE family.</text>
</comment>
<gene>
    <name evidence="4" type="primary">fliE</name>
    <name evidence="6" type="ORF">NBH00_00260</name>
</gene>
<dbReference type="Proteomes" id="UP001056035">
    <property type="component" value="Chromosome"/>
</dbReference>
<evidence type="ECO:0000313" key="6">
    <source>
        <dbReference type="EMBL" id="UTI64658.1"/>
    </source>
</evidence>
<protein>
    <recommendedName>
        <fullName evidence="4">Flagellar hook-basal body complex protein FliE</fullName>
    </recommendedName>
</protein>
<dbReference type="InterPro" id="IPR001624">
    <property type="entry name" value="FliE"/>
</dbReference>
<evidence type="ECO:0000256" key="3">
    <source>
        <dbReference type="ARBA" id="ARBA00023143"/>
    </source>
</evidence>
<dbReference type="HAMAP" id="MF_00724">
    <property type="entry name" value="FliE"/>
    <property type="match status" value="1"/>
</dbReference>
<evidence type="ECO:0000313" key="7">
    <source>
        <dbReference type="Proteomes" id="UP001056035"/>
    </source>
</evidence>
<sequence>MPLVPGIGAAANALGGLGGSAGVGGAGGTRGEWSVGSIDGADGTPASGGGSFGSVLGQQLNQLSKIQNDAATASQSLADGTATDPTAVVMSVERARLSMQMAAQLRTKGVDAINDIFHTTV</sequence>
<accession>A0ABY5DRK5</accession>
<keyword evidence="6" id="KW-0969">Cilium</keyword>
<keyword evidence="7" id="KW-1185">Reference proteome</keyword>
<organism evidence="6 7">
    <name type="scientific">Paraconexibacter antarcticus</name>
    <dbReference type="NCBI Taxonomy" id="2949664"/>
    <lineage>
        <taxon>Bacteria</taxon>
        <taxon>Bacillati</taxon>
        <taxon>Actinomycetota</taxon>
        <taxon>Thermoleophilia</taxon>
        <taxon>Solirubrobacterales</taxon>
        <taxon>Paraconexibacteraceae</taxon>
        <taxon>Paraconexibacter</taxon>
    </lineage>
</organism>
<evidence type="ECO:0000256" key="4">
    <source>
        <dbReference type="HAMAP-Rule" id="MF_00724"/>
    </source>
</evidence>
<evidence type="ECO:0000256" key="5">
    <source>
        <dbReference type="SAM" id="MobiDB-lite"/>
    </source>
</evidence>
<dbReference type="PANTHER" id="PTHR34653">
    <property type="match status" value="1"/>
</dbReference>